<protein>
    <submittedName>
        <fullName evidence="2">PTS sugar transporter</fullName>
    </submittedName>
</protein>
<reference evidence="2 3" key="1">
    <citation type="submission" date="2024-07" db="EMBL/GenBank/DDBJ databases">
        <authorList>
            <person name="Yun M."/>
        </authorList>
    </citation>
    <scope>NUCLEOTIDE SEQUENCE [LARGE SCALE GENOMIC DNA]</scope>
    <source>
        <strain evidence="2 3">MS01</strain>
    </source>
</reference>
<feature type="transmembrane region" description="Helical" evidence="1">
    <location>
        <begin position="29"/>
        <end position="47"/>
    </location>
</feature>
<organism evidence="2 3">
    <name type="scientific">Leuconostoc aquikimchii</name>
    <dbReference type="NCBI Taxonomy" id="3236804"/>
    <lineage>
        <taxon>Bacteria</taxon>
        <taxon>Bacillati</taxon>
        <taxon>Bacillota</taxon>
        <taxon>Bacilli</taxon>
        <taxon>Lactobacillales</taxon>
        <taxon>Lactobacillaceae</taxon>
        <taxon>Leuconostoc</taxon>
    </lineage>
</organism>
<dbReference type="RefSeq" id="WP_367974054.1">
    <property type="nucleotide sequence ID" value="NZ_JBFPEQ010000001.1"/>
</dbReference>
<feature type="transmembrane region" description="Helical" evidence="1">
    <location>
        <begin position="53"/>
        <end position="77"/>
    </location>
</feature>
<evidence type="ECO:0000313" key="3">
    <source>
        <dbReference type="Proteomes" id="UP001556617"/>
    </source>
</evidence>
<evidence type="ECO:0000256" key="1">
    <source>
        <dbReference type="SAM" id="Phobius"/>
    </source>
</evidence>
<comment type="caution">
    <text evidence="2">The sequence shown here is derived from an EMBL/GenBank/DDBJ whole genome shotgun (WGS) entry which is preliminary data.</text>
</comment>
<keyword evidence="1" id="KW-0812">Transmembrane</keyword>
<keyword evidence="1" id="KW-0472">Membrane</keyword>
<evidence type="ECO:0000313" key="2">
    <source>
        <dbReference type="EMBL" id="MEX0380661.1"/>
    </source>
</evidence>
<proteinExistence type="predicted"/>
<accession>A0ABV3S4N9</accession>
<keyword evidence="3" id="KW-1185">Reference proteome</keyword>
<dbReference type="EMBL" id="JBFPER010000001">
    <property type="protein sequence ID" value="MEX0380661.1"/>
    <property type="molecule type" value="Genomic_DNA"/>
</dbReference>
<keyword evidence="2" id="KW-0813">Transport</keyword>
<name>A0ABV3S4N9_9LACO</name>
<gene>
    <name evidence="2" type="ORF">AB3K24_04765</name>
</gene>
<dbReference type="Proteomes" id="UP001556617">
    <property type="component" value="Unassembled WGS sequence"/>
</dbReference>
<sequence>MTINTENIEKGYQNEILFQERMLRNLQHWQSLFSLLAGIGVLLIYFFRNQSIWFLGIGIALCVISILVIVIVGYAIYTGKKNVTQVIQRYEKIAKNTTSN</sequence>
<keyword evidence="2" id="KW-0762">Sugar transport</keyword>
<keyword evidence="1" id="KW-1133">Transmembrane helix</keyword>